<accession>A0A4V6EP42</accession>
<dbReference type="PANTHER" id="PTHR43395:SF10">
    <property type="entry name" value="CHEMOTAXIS PROTEIN CHEA"/>
    <property type="match status" value="1"/>
</dbReference>
<proteinExistence type="predicted"/>
<evidence type="ECO:0000313" key="1">
    <source>
        <dbReference type="EMBL" id="QNU66128.1"/>
    </source>
</evidence>
<dbReference type="Proteomes" id="UP000306409">
    <property type="component" value="Chromosome"/>
</dbReference>
<protein>
    <submittedName>
        <fullName evidence="1">Hpt domain-containing protein</fullName>
    </submittedName>
</protein>
<dbReference type="GO" id="GO:0000160">
    <property type="term" value="P:phosphorelay signal transduction system"/>
    <property type="evidence" value="ECO:0007669"/>
    <property type="project" value="InterPro"/>
</dbReference>
<dbReference type="Pfam" id="PF01627">
    <property type="entry name" value="Hpt"/>
    <property type="match status" value="2"/>
</dbReference>
<keyword evidence="2" id="KW-1185">Reference proteome</keyword>
<dbReference type="Gene3D" id="1.20.120.160">
    <property type="entry name" value="HPT domain"/>
    <property type="match status" value="2"/>
</dbReference>
<dbReference type="PANTHER" id="PTHR43395">
    <property type="entry name" value="SENSOR HISTIDINE KINASE CHEA"/>
    <property type="match status" value="1"/>
</dbReference>
<dbReference type="RefSeq" id="WP_137696873.1">
    <property type="nucleotide sequence ID" value="NZ_CP061336.1"/>
</dbReference>
<dbReference type="AlphaFoldDB" id="A0A4V6EP42"/>
<dbReference type="SMART" id="SM00073">
    <property type="entry name" value="HPT"/>
    <property type="match status" value="2"/>
</dbReference>
<reference evidence="1 2" key="1">
    <citation type="submission" date="2020-09" db="EMBL/GenBank/DDBJ databases">
        <title>Characterization and genome sequencing of Ruminiclostridium sp. nov. MA18.</title>
        <authorList>
            <person name="Rettenmaier R."/>
            <person name="Kowollik M.-L."/>
            <person name="Liebl W."/>
            <person name="Zverlov V."/>
        </authorList>
    </citation>
    <scope>NUCLEOTIDE SEQUENCE [LARGE SCALE GENOMIC DNA]</scope>
    <source>
        <strain evidence="1 2">MA18</strain>
    </source>
</reference>
<dbReference type="EMBL" id="CP061336">
    <property type="protein sequence ID" value="QNU66128.1"/>
    <property type="molecule type" value="Genomic_DNA"/>
</dbReference>
<dbReference type="InterPro" id="IPR051315">
    <property type="entry name" value="Bact_Chemotaxis_CheA"/>
</dbReference>
<dbReference type="PROSITE" id="PS50894">
    <property type="entry name" value="HPT"/>
    <property type="match status" value="1"/>
</dbReference>
<dbReference type="InterPro" id="IPR036641">
    <property type="entry name" value="HPT_dom_sf"/>
</dbReference>
<organism evidence="1 2">
    <name type="scientific">Ruminiclostridium herbifermentans</name>
    <dbReference type="NCBI Taxonomy" id="2488810"/>
    <lineage>
        <taxon>Bacteria</taxon>
        <taxon>Bacillati</taxon>
        <taxon>Bacillota</taxon>
        <taxon>Clostridia</taxon>
        <taxon>Eubacteriales</taxon>
        <taxon>Oscillospiraceae</taxon>
        <taxon>Ruminiclostridium</taxon>
    </lineage>
</organism>
<dbReference type="KEGG" id="rher:EHE19_014760"/>
<dbReference type="SUPFAM" id="SSF47226">
    <property type="entry name" value="Histidine-containing phosphotransfer domain, HPT domain"/>
    <property type="match status" value="2"/>
</dbReference>
<dbReference type="OrthoDB" id="9794382at2"/>
<dbReference type="InterPro" id="IPR008207">
    <property type="entry name" value="Sig_transdc_His_kin_Hpt_dom"/>
</dbReference>
<name>A0A4V6EP42_9FIRM</name>
<sequence length="342" mass="38749">MSSRIYLEDIDVVKMFIEEWMESLKGLEKEILKLEVCSEDTELINDIYRRAHSIKGGSSFVGLSIITSLSYEVEVTLDAIRKRDITVNTELIDSLLLLVDFLNTYIANLLSKIKEQGTTDENEIFIDFINEQNENSVLERLKIAHEKCKKLELNTSVSEGEPKEEVELDILQTEEFKNGLAEGMKEQFLLESTEHIERIENYLLIELDKNSDNREAINDIFRSVHSIKGGTGIYLSALSAKNPLFSGLRKFSEVVHNFESLLVLVRDKVISFDKSLIDLSYSVTDYFKAFINAVDANDNIDLNEIEILGKIGASIVCIESGSCYISQKVLPITPEVSEKNSL</sequence>
<evidence type="ECO:0000313" key="2">
    <source>
        <dbReference type="Proteomes" id="UP000306409"/>
    </source>
</evidence>
<dbReference type="CDD" id="cd00088">
    <property type="entry name" value="HPT"/>
    <property type="match status" value="2"/>
</dbReference>
<gene>
    <name evidence="1" type="ORF">EHE19_014760</name>
</gene>